<protein>
    <recommendedName>
        <fullName evidence="4">F-box domain-containing protein</fullName>
    </recommendedName>
</protein>
<evidence type="ECO:0000313" key="2">
    <source>
        <dbReference type="EMBL" id="RHZ68641.1"/>
    </source>
</evidence>
<feature type="region of interest" description="Disordered" evidence="1">
    <location>
        <begin position="156"/>
        <end position="182"/>
    </location>
</feature>
<accession>A0A397HZB3</accession>
<sequence length="278" mass="33265">MMQEFPTELQLLILTDILNLTSYSFLTTFRLVCKKWNDLIIVIFKDNICARIKNDMFIKIENFGEKLVASEKIAPSYNYETKQFNINFDSTDLFESFCLNEYGFVRESIYIYFGWKISTMMIGFQICTIDFCKLIDNSRYEFGSSEKSKLTVLSKKKDKGDDDDDDDDDSNNNKKRKKKRKGKHFRKLSVESIKIPIGDLCLIIDQLDDKIERHYKFDFISNEPIVENFSSENEFFYWWDDEELRPVRQYFEFFSPTRLNSFETEGGYVYDHEHDMYY</sequence>
<organism evidence="2 3">
    <name type="scientific">Diversispora epigaea</name>
    <dbReference type="NCBI Taxonomy" id="1348612"/>
    <lineage>
        <taxon>Eukaryota</taxon>
        <taxon>Fungi</taxon>
        <taxon>Fungi incertae sedis</taxon>
        <taxon>Mucoromycota</taxon>
        <taxon>Glomeromycotina</taxon>
        <taxon>Glomeromycetes</taxon>
        <taxon>Diversisporales</taxon>
        <taxon>Diversisporaceae</taxon>
        <taxon>Diversispora</taxon>
    </lineage>
</organism>
<evidence type="ECO:0000313" key="3">
    <source>
        <dbReference type="Proteomes" id="UP000266861"/>
    </source>
</evidence>
<evidence type="ECO:0000256" key="1">
    <source>
        <dbReference type="SAM" id="MobiDB-lite"/>
    </source>
</evidence>
<reference evidence="2 3" key="1">
    <citation type="submission" date="2018-08" db="EMBL/GenBank/DDBJ databases">
        <title>Genome and evolution of the arbuscular mycorrhizal fungus Diversispora epigaea (formerly Glomus versiforme) and its bacterial endosymbionts.</title>
        <authorList>
            <person name="Sun X."/>
            <person name="Fei Z."/>
            <person name="Harrison M."/>
        </authorList>
    </citation>
    <scope>NUCLEOTIDE SEQUENCE [LARGE SCALE GENOMIC DNA]</scope>
    <source>
        <strain evidence="2 3">IT104</strain>
    </source>
</reference>
<dbReference type="AlphaFoldDB" id="A0A397HZB3"/>
<keyword evidence="3" id="KW-1185">Reference proteome</keyword>
<evidence type="ECO:0008006" key="4">
    <source>
        <dbReference type="Google" id="ProtNLM"/>
    </source>
</evidence>
<dbReference type="Proteomes" id="UP000266861">
    <property type="component" value="Unassembled WGS sequence"/>
</dbReference>
<feature type="compositionally biased region" description="Acidic residues" evidence="1">
    <location>
        <begin position="161"/>
        <end position="170"/>
    </location>
</feature>
<gene>
    <name evidence="2" type="ORF">Glove_294g142</name>
</gene>
<feature type="compositionally biased region" description="Basic residues" evidence="1">
    <location>
        <begin position="173"/>
        <end position="182"/>
    </location>
</feature>
<proteinExistence type="predicted"/>
<dbReference type="EMBL" id="PQFF01000268">
    <property type="protein sequence ID" value="RHZ68641.1"/>
    <property type="molecule type" value="Genomic_DNA"/>
</dbReference>
<comment type="caution">
    <text evidence="2">The sequence shown here is derived from an EMBL/GenBank/DDBJ whole genome shotgun (WGS) entry which is preliminary data.</text>
</comment>
<name>A0A397HZB3_9GLOM</name>